<dbReference type="Gene3D" id="3.20.20.10">
    <property type="entry name" value="Alanine racemase"/>
    <property type="match status" value="1"/>
</dbReference>
<feature type="non-terminal residue" evidence="6">
    <location>
        <position position="306"/>
    </location>
</feature>
<dbReference type="Gene3D" id="2.40.37.10">
    <property type="entry name" value="Lyase, Ornithine Decarboxylase, Chain A, domain 1"/>
    <property type="match status" value="1"/>
</dbReference>
<reference evidence="6 7" key="1">
    <citation type="submission" date="2020-03" db="EMBL/GenBank/DDBJ databases">
        <title>Metabolic flexibility allows generalist bacteria to become dominant in a frequently disturbed ecosystem.</title>
        <authorList>
            <person name="Chen Y.-J."/>
            <person name="Leung P.M."/>
            <person name="Bay S.K."/>
            <person name="Hugenholtz P."/>
            <person name="Kessler A.J."/>
            <person name="Shelley G."/>
            <person name="Waite D.W."/>
            <person name="Cook P.L."/>
            <person name="Greening C."/>
        </authorList>
    </citation>
    <scope>NUCLEOTIDE SEQUENCE [LARGE SCALE GENOMIC DNA]</scope>
    <source>
        <strain evidence="6">SS_bin_28</strain>
    </source>
</reference>
<dbReference type="EC" id="5.1.1.1" evidence="6"/>
<dbReference type="InterPro" id="IPR011079">
    <property type="entry name" value="Ala_racemase_C"/>
</dbReference>
<sequence length="306" mass="32653">MPTNSTALTWLEIKREALLGNLQAFRQRIGPAVELVHVIKSNAYGHGLELVGQAVESANAADRFAVISVEELLRLRKVGITKPIMVLGYVSIRDLPELVSAKGIPVLSSEASLVALSSAAKDVGVSVKVHLKVETGTHRYGFDGKELESVLNRIPNLPGIELEGLATHFANIEDTTDHSFAEGQLQTYVDLLAHARSLGLEVPVPNAACSAAAILFPKANFGLVRVGIASYGIWPSKQTKVSAQHVPGADLSLRPVLSWKTTVAQVKDVPAGGYVGYGCSWRASAPTKLAVLPVGYADGYDRELSN</sequence>
<evidence type="ECO:0000259" key="5">
    <source>
        <dbReference type="SMART" id="SM01005"/>
    </source>
</evidence>
<dbReference type="InterPro" id="IPR020622">
    <property type="entry name" value="Ala_racemase_pyridoxalP-BS"/>
</dbReference>
<protein>
    <submittedName>
        <fullName evidence="6">Alanine racemase</fullName>
        <ecNumber evidence="6">5.1.1.1</ecNumber>
    </submittedName>
</protein>
<dbReference type="NCBIfam" id="TIGR00492">
    <property type="entry name" value="alr"/>
    <property type="match status" value="1"/>
</dbReference>
<dbReference type="FunFam" id="3.20.20.10:FF:000002">
    <property type="entry name" value="Alanine racemase"/>
    <property type="match status" value="1"/>
</dbReference>
<dbReference type="SUPFAM" id="SSF50621">
    <property type="entry name" value="Alanine racemase C-terminal domain-like"/>
    <property type="match status" value="1"/>
</dbReference>
<evidence type="ECO:0000313" key="6">
    <source>
        <dbReference type="EMBL" id="NNF05849.1"/>
    </source>
</evidence>
<proteinExistence type="predicted"/>
<feature type="modified residue" description="N6-(pyridoxal phosphate)lysine" evidence="4">
    <location>
        <position position="40"/>
    </location>
</feature>
<dbReference type="GO" id="GO:0008784">
    <property type="term" value="F:alanine racemase activity"/>
    <property type="evidence" value="ECO:0007669"/>
    <property type="project" value="UniProtKB-EC"/>
</dbReference>
<dbReference type="InterPro" id="IPR009006">
    <property type="entry name" value="Ala_racemase/Decarboxylase_C"/>
</dbReference>
<keyword evidence="2 4" id="KW-0663">Pyridoxal phosphate</keyword>
<dbReference type="PROSITE" id="PS00395">
    <property type="entry name" value="ALANINE_RACEMASE"/>
    <property type="match status" value="1"/>
</dbReference>
<dbReference type="GO" id="GO:0030170">
    <property type="term" value="F:pyridoxal phosphate binding"/>
    <property type="evidence" value="ECO:0007669"/>
    <property type="project" value="TreeGrafter"/>
</dbReference>
<organism evidence="6 7">
    <name type="scientific">Eiseniibacteriota bacterium</name>
    <dbReference type="NCBI Taxonomy" id="2212470"/>
    <lineage>
        <taxon>Bacteria</taxon>
        <taxon>Candidatus Eiseniibacteriota</taxon>
    </lineage>
</organism>
<dbReference type="SUPFAM" id="SSF51419">
    <property type="entry name" value="PLP-binding barrel"/>
    <property type="match status" value="1"/>
</dbReference>
<evidence type="ECO:0000256" key="2">
    <source>
        <dbReference type="ARBA" id="ARBA00022898"/>
    </source>
</evidence>
<dbReference type="InterPro" id="IPR001608">
    <property type="entry name" value="Ala_racemase_N"/>
</dbReference>
<dbReference type="AlphaFoldDB" id="A0A7Y2E5Y9"/>
<accession>A0A7Y2E5Y9</accession>
<name>A0A7Y2E5Y9_UNCEI</name>
<dbReference type="SMART" id="SM01005">
    <property type="entry name" value="Ala_racemase_C"/>
    <property type="match status" value="1"/>
</dbReference>
<dbReference type="EMBL" id="JABDJR010000142">
    <property type="protein sequence ID" value="NNF05849.1"/>
    <property type="molecule type" value="Genomic_DNA"/>
</dbReference>
<dbReference type="PANTHER" id="PTHR30511">
    <property type="entry name" value="ALANINE RACEMASE"/>
    <property type="match status" value="1"/>
</dbReference>
<dbReference type="PRINTS" id="PR00992">
    <property type="entry name" value="ALARACEMASE"/>
</dbReference>
<dbReference type="PANTHER" id="PTHR30511:SF0">
    <property type="entry name" value="ALANINE RACEMASE, CATABOLIC-RELATED"/>
    <property type="match status" value="1"/>
</dbReference>
<dbReference type="CDD" id="cd00430">
    <property type="entry name" value="PLPDE_III_AR"/>
    <property type="match status" value="1"/>
</dbReference>
<dbReference type="Proteomes" id="UP000547674">
    <property type="component" value="Unassembled WGS sequence"/>
</dbReference>
<comment type="cofactor">
    <cofactor evidence="1 4">
        <name>pyridoxal 5'-phosphate</name>
        <dbReference type="ChEBI" id="CHEBI:597326"/>
    </cofactor>
</comment>
<evidence type="ECO:0000256" key="3">
    <source>
        <dbReference type="ARBA" id="ARBA00023235"/>
    </source>
</evidence>
<gene>
    <name evidence="6" type="primary">alr</name>
    <name evidence="6" type="ORF">HKN21_03750</name>
</gene>
<dbReference type="Pfam" id="PF01168">
    <property type="entry name" value="Ala_racemase_N"/>
    <property type="match status" value="1"/>
</dbReference>
<evidence type="ECO:0000256" key="1">
    <source>
        <dbReference type="ARBA" id="ARBA00001933"/>
    </source>
</evidence>
<dbReference type="InterPro" id="IPR000821">
    <property type="entry name" value="Ala_racemase"/>
</dbReference>
<comment type="caution">
    <text evidence="6">The sequence shown here is derived from an EMBL/GenBank/DDBJ whole genome shotgun (WGS) entry which is preliminary data.</text>
</comment>
<dbReference type="InterPro" id="IPR029066">
    <property type="entry name" value="PLP-binding_barrel"/>
</dbReference>
<dbReference type="Pfam" id="PF00842">
    <property type="entry name" value="Ala_racemase_C"/>
    <property type="match status" value="1"/>
</dbReference>
<feature type="domain" description="Alanine racemase C-terminal" evidence="5">
    <location>
        <begin position="256"/>
        <end position="306"/>
    </location>
</feature>
<evidence type="ECO:0000313" key="7">
    <source>
        <dbReference type="Proteomes" id="UP000547674"/>
    </source>
</evidence>
<dbReference type="GO" id="GO:0030632">
    <property type="term" value="P:D-alanine biosynthetic process"/>
    <property type="evidence" value="ECO:0007669"/>
    <property type="project" value="TreeGrafter"/>
</dbReference>
<dbReference type="GO" id="GO:0005829">
    <property type="term" value="C:cytosol"/>
    <property type="evidence" value="ECO:0007669"/>
    <property type="project" value="TreeGrafter"/>
</dbReference>
<keyword evidence="3 6" id="KW-0413">Isomerase</keyword>
<evidence type="ECO:0000256" key="4">
    <source>
        <dbReference type="PIRSR" id="PIRSR600821-50"/>
    </source>
</evidence>